<dbReference type="GO" id="GO:0050660">
    <property type="term" value="F:flavin adenine dinucleotide binding"/>
    <property type="evidence" value="ECO:0007669"/>
    <property type="project" value="InterPro"/>
</dbReference>
<evidence type="ECO:0000256" key="1">
    <source>
        <dbReference type="ARBA" id="ARBA00022630"/>
    </source>
</evidence>
<dbReference type="GO" id="GO:0016491">
    <property type="term" value="F:oxidoreductase activity"/>
    <property type="evidence" value="ECO:0007669"/>
    <property type="project" value="UniProtKB-KW"/>
</dbReference>
<dbReference type="OrthoDB" id="3536889at2759"/>
<evidence type="ECO:0000256" key="2">
    <source>
        <dbReference type="ARBA" id="ARBA00022827"/>
    </source>
</evidence>
<dbReference type="PIRSF" id="PIRSF000332">
    <property type="entry name" value="FMO"/>
    <property type="match status" value="1"/>
</dbReference>
<accession>A0A4Z1JAN9</accession>
<dbReference type="EMBL" id="PQXM01000682">
    <property type="protein sequence ID" value="TGO70686.1"/>
    <property type="molecule type" value="Genomic_DNA"/>
</dbReference>
<keyword evidence="5" id="KW-1185">Reference proteome</keyword>
<dbReference type="PANTHER" id="PTHR23023">
    <property type="entry name" value="DIMETHYLANILINE MONOOXYGENASE"/>
    <property type="match status" value="1"/>
</dbReference>
<dbReference type="Pfam" id="PF13738">
    <property type="entry name" value="Pyr_redox_3"/>
    <property type="match status" value="1"/>
</dbReference>
<dbReference type="AlphaFoldDB" id="A0A4Z1JAN9"/>
<dbReference type="Proteomes" id="UP000297229">
    <property type="component" value="Unassembled WGS sequence"/>
</dbReference>
<evidence type="ECO:0000256" key="3">
    <source>
        <dbReference type="ARBA" id="ARBA00023002"/>
    </source>
</evidence>
<name>A0A4Z1JAN9_9HELO</name>
<keyword evidence="3" id="KW-0560">Oxidoreductase</keyword>
<reference evidence="4 5" key="1">
    <citation type="submission" date="2017-12" db="EMBL/GenBank/DDBJ databases">
        <title>Comparative genomics of Botrytis spp.</title>
        <authorList>
            <person name="Valero-Jimenez C.A."/>
            <person name="Tapia P."/>
            <person name="Veloso J."/>
            <person name="Silva-Moreno E."/>
            <person name="Staats M."/>
            <person name="Valdes J.H."/>
            <person name="Van Kan J.A.L."/>
        </authorList>
    </citation>
    <scope>NUCLEOTIDE SEQUENCE [LARGE SCALE GENOMIC DNA]</scope>
    <source>
        <strain evidence="4 5">Be9601</strain>
    </source>
</reference>
<keyword evidence="1" id="KW-0285">Flavoprotein</keyword>
<dbReference type="SUPFAM" id="SSF51905">
    <property type="entry name" value="FAD/NAD(P)-binding domain"/>
    <property type="match status" value="2"/>
</dbReference>
<evidence type="ECO:0008006" key="6">
    <source>
        <dbReference type="Google" id="ProtNLM"/>
    </source>
</evidence>
<dbReference type="InterPro" id="IPR050346">
    <property type="entry name" value="FMO-like"/>
</dbReference>
<keyword evidence="2" id="KW-0274">FAD</keyword>
<dbReference type="Gene3D" id="3.50.50.60">
    <property type="entry name" value="FAD/NAD(P)-binding domain"/>
    <property type="match status" value="2"/>
</dbReference>
<proteinExistence type="predicted"/>
<evidence type="ECO:0000313" key="5">
    <source>
        <dbReference type="Proteomes" id="UP000297229"/>
    </source>
</evidence>
<protein>
    <recommendedName>
        <fullName evidence="6">L-ornithine N(5)-oxygenase</fullName>
    </recommendedName>
</protein>
<dbReference type="GO" id="GO:0050661">
    <property type="term" value="F:NADP binding"/>
    <property type="evidence" value="ECO:0007669"/>
    <property type="project" value="InterPro"/>
</dbReference>
<comment type="caution">
    <text evidence="4">The sequence shown here is derived from an EMBL/GenBank/DDBJ whole genome shotgun (WGS) entry which is preliminary data.</text>
</comment>
<organism evidence="4 5">
    <name type="scientific">Botrytis elliptica</name>
    <dbReference type="NCBI Taxonomy" id="278938"/>
    <lineage>
        <taxon>Eukaryota</taxon>
        <taxon>Fungi</taxon>
        <taxon>Dikarya</taxon>
        <taxon>Ascomycota</taxon>
        <taxon>Pezizomycotina</taxon>
        <taxon>Leotiomycetes</taxon>
        <taxon>Helotiales</taxon>
        <taxon>Sclerotiniaceae</taxon>
        <taxon>Botrytis</taxon>
    </lineage>
</organism>
<dbReference type="InterPro" id="IPR000960">
    <property type="entry name" value="Flavin_mOase"/>
</dbReference>
<sequence>MEEAAAVTKYDVVIVGAGFYGLVAARNYLRLRPQTNLLIVDSNKTVGGVWCKERLYPNLIAQVPEGFFNYTDTPMPPQTGISTNGLIAGETIHEYLQTYAEQHDLLHRICFSSLVARAERCSTGWKLHCQKMEKVECLETTKLIVATGITSMPKMPRFRAQSVSIPIIHSKDLGSSSKSLESPDVRTVVVVGGAKSAYDTVYLLLSLGKKVIWIIRADGTGPHPLIPQTLFGYWRSLAVSSTRFMSYVSPSILNVDDPLQRMFQRTNLGLWCTNKFWEVLNYLSIRHAGYSKGNHVSMLKPYIEDKSVFWGDAGVGLVTLPDFWAKIHDGDVSVLIDKVKAIEEDTILLESGTKVEADYIVMCTGWGDHFKMFDQTTKLALGLPYSLDRDGLTNTQDSAGLQWEKYDAEADISINRQLPFLANPPKVVDSFANQTVPGRLYRRVVPLNCTENDDRSIIILGQIHTVQTPLVADIQSFWGILYLLGEIKLPSEEMMVKEISEWNAWSRKRYLNQGQKTPYSLFDFLPYLDSLFRDMGLNSRRKSNFFSEIFSPYQPEDFNGFIGEYLEMKSSKTKQD</sequence>
<evidence type="ECO:0000313" key="4">
    <source>
        <dbReference type="EMBL" id="TGO70686.1"/>
    </source>
</evidence>
<gene>
    <name evidence="4" type="ORF">BELL_0684g00050</name>
</gene>
<dbReference type="InterPro" id="IPR036188">
    <property type="entry name" value="FAD/NAD-bd_sf"/>
</dbReference>